<keyword evidence="3" id="KW-1185">Reference proteome</keyword>
<feature type="transmembrane region" description="Helical" evidence="1">
    <location>
        <begin position="145"/>
        <end position="163"/>
    </location>
</feature>
<comment type="caution">
    <text evidence="2">The sequence shown here is derived from an EMBL/GenBank/DDBJ whole genome shotgun (WGS) entry which is preliminary data.</text>
</comment>
<name>A0A0R2LZB9_9LACO</name>
<proteinExistence type="predicted"/>
<gene>
    <name evidence="2" type="ORF">IV54_GL001748</name>
</gene>
<keyword evidence="1" id="KW-1133">Transmembrane helix</keyword>
<evidence type="ECO:0000313" key="2">
    <source>
        <dbReference type="EMBL" id="KRO05484.1"/>
    </source>
</evidence>
<dbReference type="SUPFAM" id="SSF103473">
    <property type="entry name" value="MFS general substrate transporter"/>
    <property type="match status" value="1"/>
</dbReference>
<accession>A0A0R2LZB9</accession>
<dbReference type="PATRIC" id="fig|616990.3.peg.1854"/>
<dbReference type="Gene3D" id="1.20.1250.20">
    <property type="entry name" value="MFS general substrate transporter like domains"/>
    <property type="match status" value="1"/>
</dbReference>
<feature type="transmembrane region" description="Helical" evidence="1">
    <location>
        <begin position="214"/>
        <end position="230"/>
    </location>
</feature>
<keyword evidence="1" id="KW-0472">Membrane</keyword>
<dbReference type="RefSeq" id="WP_057877412.1">
    <property type="nucleotide sequence ID" value="NZ_JQCA01000004.1"/>
</dbReference>
<feature type="transmembrane region" description="Helical" evidence="1">
    <location>
        <begin position="183"/>
        <end position="202"/>
    </location>
</feature>
<dbReference type="InterPro" id="IPR036259">
    <property type="entry name" value="MFS_trans_sf"/>
</dbReference>
<dbReference type="Proteomes" id="UP000051906">
    <property type="component" value="Unassembled WGS sequence"/>
</dbReference>
<feature type="transmembrane region" description="Helical" evidence="1">
    <location>
        <begin position="113"/>
        <end position="133"/>
    </location>
</feature>
<evidence type="ECO:0000256" key="1">
    <source>
        <dbReference type="SAM" id="Phobius"/>
    </source>
</evidence>
<dbReference type="EMBL" id="JQCA01000004">
    <property type="protein sequence ID" value="KRO05484.1"/>
    <property type="molecule type" value="Genomic_DNA"/>
</dbReference>
<dbReference type="STRING" id="616990.IV54_GL001748"/>
<organism evidence="2 3">
    <name type="scientific">Levilactobacillus paucivorans</name>
    <dbReference type="NCBI Taxonomy" id="616990"/>
    <lineage>
        <taxon>Bacteria</taxon>
        <taxon>Bacillati</taxon>
        <taxon>Bacillota</taxon>
        <taxon>Bacilli</taxon>
        <taxon>Lactobacillales</taxon>
        <taxon>Lactobacillaceae</taxon>
        <taxon>Levilactobacillus</taxon>
    </lineage>
</organism>
<dbReference type="AlphaFoldDB" id="A0A0R2LZB9"/>
<reference evidence="2 3" key="1">
    <citation type="journal article" date="2015" name="Genome Announc.">
        <title>Expanding the biotechnology potential of lactobacilli through comparative genomics of 213 strains and associated genera.</title>
        <authorList>
            <person name="Sun Z."/>
            <person name="Harris H.M."/>
            <person name="McCann A."/>
            <person name="Guo C."/>
            <person name="Argimon S."/>
            <person name="Zhang W."/>
            <person name="Yang X."/>
            <person name="Jeffery I.B."/>
            <person name="Cooney J.C."/>
            <person name="Kagawa T.F."/>
            <person name="Liu W."/>
            <person name="Song Y."/>
            <person name="Salvetti E."/>
            <person name="Wrobel A."/>
            <person name="Rasinkangas P."/>
            <person name="Parkhill J."/>
            <person name="Rea M.C."/>
            <person name="O'Sullivan O."/>
            <person name="Ritari J."/>
            <person name="Douillard F.P."/>
            <person name="Paul Ross R."/>
            <person name="Yang R."/>
            <person name="Briner A.E."/>
            <person name="Felis G.E."/>
            <person name="de Vos W.M."/>
            <person name="Barrangou R."/>
            <person name="Klaenhammer T.R."/>
            <person name="Caufield P.W."/>
            <person name="Cui Y."/>
            <person name="Zhang H."/>
            <person name="O'Toole P.W."/>
        </authorList>
    </citation>
    <scope>NUCLEOTIDE SEQUENCE [LARGE SCALE GENOMIC DNA]</scope>
    <source>
        <strain evidence="2 3">DSM 22467</strain>
    </source>
</reference>
<protein>
    <recommendedName>
        <fullName evidence="4">Integral membrane protein</fullName>
    </recommendedName>
</protein>
<dbReference type="Pfam" id="PF06570">
    <property type="entry name" value="DUF1129"/>
    <property type="match status" value="1"/>
</dbReference>
<evidence type="ECO:0008006" key="4">
    <source>
        <dbReference type="Google" id="ProtNLM"/>
    </source>
</evidence>
<dbReference type="PIRSF" id="PIRSF033111">
    <property type="entry name" value="UCP033111"/>
    <property type="match status" value="1"/>
</dbReference>
<evidence type="ECO:0000313" key="3">
    <source>
        <dbReference type="Proteomes" id="UP000051906"/>
    </source>
</evidence>
<dbReference type="OrthoDB" id="2143285at2"/>
<dbReference type="InterPro" id="IPR009214">
    <property type="entry name" value="DUF1129"/>
</dbReference>
<sequence>MSDNKQTPRNAGVRQNRNNVAVNERAAFDNLGLTKRNAEYMYRFNKALERTKLTPERKSEAVQAMVNELIEGQKSGKTGKNTYGDIDARVKLVVEGPQKPTSLFGGPDYWPNMIYNALTFFMIFNLMFGLIYFFSPKMMTTSQPVGITAITVSALVAGFALPVMPRVFDPKIKHRYNGWMRTLLVVLVFVVWMVLFFSAQLLPPVINPVLQPKPSIALGLISIAIMLWMRRRYNIRGGLLG</sequence>
<keyword evidence="1" id="KW-0812">Transmembrane</keyword>